<dbReference type="SUPFAM" id="SSF52980">
    <property type="entry name" value="Restriction endonuclease-like"/>
    <property type="match status" value="1"/>
</dbReference>
<accession>A0A6G0Y1N0</accession>
<gene>
    <name evidence="3" type="ORF">FWK35_00024815</name>
</gene>
<sequence length="470" mass="53637">MSVIEIIDIMDYVGDGKRPFVEGSEILKCNHIIEFGIKEQAKNKLVIMALCLQTSNINGHPHEVLVTKTIHEGNVKVSGSCSCKAGTGKCKHVVGVMLKLQKTSIDSLEELSCTELRQQWGKVKNIGTEMYHTIPVKKFCHVQKYTSPYSETLPDVLPNNIEKIVYETLTEDFPDSAIAIHMKGRHEPRVMKTNSCDIDFVKKLLFTCQGIINEANIVDQSKENCSKYAIEFYNLVVNVGKDKSLKIVVDTLSQNSNLWLKVRQLRITGTSAYALYTFYGGKKCVIAEAWLNKLESIVFPTFSGNLATKFGKNYEDKAKKAFERLTKFQIKTFGFIINHRCPWLGFSPDGFYQCGENIVLIEVKCPVEGKSKSGIDLIKTLKYILFDEVTGKIKLKKNHQYYTQIQLGLLLCNLSMGILIVYEQKNDSILQIEVEFDHNYCKNMYQTLICVYFNHYLPFLVRHQDRLIKI</sequence>
<evidence type="ECO:0000259" key="2">
    <source>
        <dbReference type="PROSITE" id="PS50966"/>
    </source>
</evidence>
<evidence type="ECO:0000313" key="4">
    <source>
        <dbReference type="Proteomes" id="UP000478052"/>
    </source>
</evidence>
<dbReference type="GO" id="GO:0006281">
    <property type="term" value="P:DNA repair"/>
    <property type="evidence" value="ECO:0007669"/>
    <property type="project" value="UniProtKB-ARBA"/>
</dbReference>
<dbReference type="PROSITE" id="PS50966">
    <property type="entry name" value="ZF_SWIM"/>
    <property type="match status" value="1"/>
</dbReference>
<proteinExistence type="predicted"/>
<evidence type="ECO:0000256" key="1">
    <source>
        <dbReference type="PROSITE-ProRule" id="PRU00325"/>
    </source>
</evidence>
<feature type="domain" description="SWIM-type" evidence="2">
    <location>
        <begin position="66"/>
        <end position="101"/>
    </location>
</feature>
<dbReference type="Gene3D" id="3.90.320.10">
    <property type="match status" value="1"/>
</dbReference>
<keyword evidence="1" id="KW-0479">Metal-binding</keyword>
<dbReference type="GO" id="GO:0008270">
    <property type="term" value="F:zinc ion binding"/>
    <property type="evidence" value="ECO:0007669"/>
    <property type="project" value="UniProtKB-KW"/>
</dbReference>
<evidence type="ECO:0000313" key="3">
    <source>
        <dbReference type="EMBL" id="KAF0747506.1"/>
    </source>
</evidence>
<dbReference type="InterPro" id="IPR007527">
    <property type="entry name" value="Znf_SWIM"/>
</dbReference>
<dbReference type="PANTHER" id="PTHR46609:SF8">
    <property type="entry name" value="YQAJ VIRAL RECOMBINASE DOMAIN-CONTAINING PROTEIN"/>
    <property type="match status" value="1"/>
</dbReference>
<keyword evidence="1" id="KW-0862">Zinc</keyword>
<dbReference type="AlphaFoldDB" id="A0A6G0Y1N0"/>
<dbReference type="Pfam" id="PF09588">
    <property type="entry name" value="YqaJ"/>
    <property type="match status" value="1"/>
</dbReference>
<reference evidence="3 4" key="1">
    <citation type="submission" date="2019-08" db="EMBL/GenBank/DDBJ databases">
        <title>Whole genome of Aphis craccivora.</title>
        <authorList>
            <person name="Voronova N.V."/>
            <person name="Shulinski R.S."/>
            <person name="Bandarenka Y.V."/>
            <person name="Zhorov D.G."/>
            <person name="Warner D."/>
        </authorList>
    </citation>
    <scope>NUCLEOTIDE SEQUENCE [LARGE SCALE GENOMIC DNA]</scope>
    <source>
        <strain evidence="3">180601</strain>
        <tissue evidence="3">Whole Body</tissue>
    </source>
</reference>
<dbReference type="InterPro" id="IPR051703">
    <property type="entry name" value="NF-kappa-B_Signaling_Reg"/>
</dbReference>
<dbReference type="InterPro" id="IPR011335">
    <property type="entry name" value="Restrct_endonuc-II-like"/>
</dbReference>
<name>A0A6G0Y1N0_APHCR</name>
<comment type="caution">
    <text evidence="3">The sequence shown here is derived from an EMBL/GenBank/DDBJ whole genome shotgun (WGS) entry which is preliminary data.</text>
</comment>
<dbReference type="CDD" id="cd22343">
    <property type="entry name" value="PDDEXK_lambda_exonuclease-like"/>
    <property type="match status" value="1"/>
</dbReference>
<keyword evidence="1" id="KW-0863">Zinc-finger</keyword>
<protein>
    <submittedName>
        <fullName evidence="3">YqaJ domain-containing protein</fullName>
    </submittedName>
</protein>
<dbReference type="PANTHER" id="PTHR46609">
    <property type="entry name" value="EXONUCLEASE, PHAGE-TYPE/RECB, C-TERMINAL DOMAIN-CONTAINING PROTEIN"/>
    <property type="match status" value="1"/>
</dbReference>
<dbReference type="InterPro" id="IPR019080">
    <property type="entry name" value="YqaJ_viral_recombinase"/>
</dbReference>
<dbReference type="EMBL" id="VUJU01006820">
    <property type="protein sequence ID" value="KAF0747506.1"/>
    <property type="molecule type" value="Genomic_DNA"/>
</dbReference>
<dbReference type="InterPro" id="IPR011604">
    <property type="entry name" value="PDDEXK-like_dom_sf"/>
</dbReference>
<dbReference type="Proteomes" id="UP000478052">
    <property type="component" value="Unassembled WGS sequence"/>
</dbReference>
<organism evidence="3 4">
    <name type="scientific">Aphis craccivora</name>
    <name type="common">Cowpea aphid</name>
    <dbReference type="NCBI Taxonomy" id="307492"/>
    <lineage>
        <taxon>Eukaryota</taxon>
        <taxon>Metazoa</taxon>
        <taxon>Ecdysozoa</taxon>
        <taxon>Arthropoda</taxon>
        <taxon>Hexapoda</taxon>
        <taxon>Insecta</taxon>
        <taxon>Pterygota</taxon>
        <taxon>Neoptera</taxon>
        <taxon>Paraneoptera</taxon>
        <taxon>Hemiptera</taxon>
        <taxon>Sternorrhyncha</taxon>
        <taxon>Aphidomorpha</taxon>
        <taxon>Aphidoidea</taxon>
        <taxon>Aphididae</taxon>
        <taxon>Aphidini</taxon>
        <taxon>Aphis</taxon>
        <taxon>Aphis</taxon>
    </lineage>
</organism>
<dbReference type="OrthoDB" id="6589834at2759"/>
<keyword evidence="4" id="KW-1185">Reference proteome</keyword>